<dbReference type="RefSeq" id="WP_132443468.1">
    <property type="nucleotide sequence ID" value="NZ_JBHSWA010000001.1"/>
</dbReference>
<proteinExistence type="predicted"/>
<keyword evidence="2" id="KW-1185">Reference proteome</keyword>
<gene>
    <name evidence="1" type="ORF">ACFQAU_16460</name>
</gene>
<accession>A0ABW1Z0X5</accession>
<sequence>MTAISARNFAPVTAPETQDKPMMLGAGVGLFTTGLNRGGGDMLMGEGTEMFTTGLHHDSGSIAQGAGVGLFTTGLAPTEAQVLRFDA</sequence>
<comment type="caution">
    <text evidence="1">The sequence shown here is derived from an EMBL/GenBank/DDBJ whole genome shotgun (WGS) entry which is preliminary data.</text>
</comment>
<reference evidence="2" key="1">
    <citation type="journal article" date="2019" name="Int. J. Syst. Evol. Microbiol.">
        <title>The Global Catalogue of Microorganisms (GCM) 10K type strain sequencing project: providing services to taxonomists for standard genome sequencing and annotation.</title>
        <authorList>
            <consortium name="The Broad Institute Genomics Platform"/>
            <consortium name="The Broad Institute Genome Sequencing Center for Infectious Disease"/>
            <person name="Wu L."/>
            <person name="Ma J."/>
        </authorList>
    </citation>
    <scope>NUCLEOTIDE SEQUENCE [LARGE SCALE GENOMIC DNA]</scope>
    <source>
        <strain evidence="2">NBRC 111368</strain>
    </source>
</reference>
<organism evidence="1 2">
    <name type="scientific">Sulfitobacter profundi</name>
    <dbReference type="NCBI Taxonomy" id="2679961"/>
    <lineage>
        <taxon>Bacteria</taxon>
        <taxon>Pseudomonadati</taxon>
        <taxon>Pseudomonadota</taxon>
        <taxon>Alphaproteobacteria</taxon>
        <taxon>Rhodobacterales</taxon>
        <taxon>Roseobacteraceae</taxon>
        <taxon>Sulfitobacter</taxon>
    </lineage>
</organism>
<name>A0ABW1Z0X5_9RHOB</name>
<dbReference type="EMBL" id="JBHSWA010000001">
    <property type="protein sequence ID" value="MFC6643047.1"/>
    <property type="molecule type" value="Genomic_DNA"/>
</dbReference>
<dbReference type="Proteomes" id="UP001596403">
    <property type="component" value="Unassembled WGS sequence"/>
</dbReference>
<protein>
    <submittedName>
        <fullName evidence="1">DUF6749 family protein</fullName>
    </submittedName>
</protein>
<evidence type="ECO:0000313" key="1">
    <source>
        <dbReference type="EMBL" id="MFC6643047.1"/>
    </source>
</evidence>
<evidence type="ECO:0000313" key="2">
    <source>
        <dbReference type="Proteomes" id="UP001596403"/>
    </source>
</evidence>